<dbReference type="AlphaFoldDB" id="A0AA39R8X4"/>
<dbReference type="InterPro" id="IPR034164">
    <property type="entry name" value="Pepsin-like_dom"/>
</dbReference>
<evidence type="ECO:0000256" key="1">
    <source>
        <dbReference type="ARBA" id="ARBA00007447"/>
    </source>
</evidence>
<feature type="transmembrane region" description="Helical" evidence="3">
    <location>
        <begin position="449"/>
        <end position="471"/>
    </location>
</feature>
<feature type="compositionally biased region" description="Gly residues" evidence="2">
    <location>
        <begin position="421"/>
        <end position="437"/>
    </location>
</feature>
<gene>
    <name evidence="5" type="ORF">JMJ35_001517</name>
</gene>
<dbReference type="PROSITE" id="PS51767">
    <property type="entry name" value="PEPTIDASE_A1"/>
    <property type="match status" value="1"/>
</dbReference>
<dbReference type="EMBL" id="JAFEKC020000003">
    <property type="protein sequence ID" value="KAK0515483.1"/>
    <property type="molecule type" value="Genomic_DNA"/>
</dbReference>
<dbReference type="InterPro" id="IPR001461">
    <property type="entry name" value="Aspartic_peptidase_A1"/>
</dbReference>
<sequence>MSIRSWLFPRATSTSQAQPFSFPTSQTWDGNDGSWSTFIISVGTPPQIFRILPATRADETWVPTPAGCSQSSDLPNCGNLRGADAFQNAASEGFEKNQSSTWVENGTFSLLLQNDLTLDSSATGDFGFDTLGVGNDSHRLSLEHQVVTGVASTAFWLGIFGLSPSPVNLTAPVPSFMQNLADQNLIPSLSFGYTAGAKYRGDSFFGSLTLGGYDSSRHHANNVSFEFDPNISQSLTVGLQSINATQTLMGNVEPLQAGIYSLLDSGVPEIWLPLAACNVFESAFGLTYDNNTDRYLVNDTIHSSLLQLSPVITFTIGPQATGGPSLAFELPYAAFDLQASYPIYPNATNYFPIRRANDTQYTIGRTFLQEAYITVDYTRAKFHVSSAAFSDSSSQELIAILPPANATSTSSPQPTPLSPSGGAGAVGSGSGGSGAHGSSGAHGLAAGSIAGIAIGSVATFMLICAFVFYCVRLKGRRRRGEISPPPGNEQHTTGTIEPKFEMPGHEYDELYSEVGSAAADIKRSPAVSRVAEVADCVSPVSLDREIELESLASGRLKELPALPDKSRHELAGSQAAIELEHQRRSIWELPADGVRRRAE</sequence>
<evidence type="ECO:0000256" key="3">
    <source>
        <dbReference type="SAM" id="Phobius"/>
    </source>
</evidence>
<dbReference type="Proteomes" id="UP001166286">
    <property type="component" value="Unassembled WGS sequence"/>
</dbReference>
<comment type="similarity">
    <text evidence="1">Belongs to the peptidase A1 family.</text>
</comment>
<accession>A0AA39R8X4</accession>
<keyword evidence="6" id="KW-1185">Reference proteome</keyword>
<dbReference type="PRINTS" id="PR00792">
    <property type="entry name" value="PEPSIN"/>
</dbReference>
<evidence type="ECO:0000259" key="4">
    <source>
        <dbReference type="PROSITE" id="PS51767"/>
    </source>
</evidence>
<keyword evidence="3" id="KW-0812">Transmembrane</keyword>
<dbReference type="CDD" id="cd05471">
    <property type="entry name" value="pepsin_like"/>
    <property type="match status" value="1"/>
</dbReference>
<comment type="caution">
    <text evidence="5">The sequence shown here is derived from an EMBL/GenBank/DDBJ whole genome shotgun (WGS) entry which is preliminary data.</text>
</comment>
<dbReference type="GO" id="GO:0004190">
    <property type="term" value="F:aspartic-type endopeptidase activity"/>
    <property type="evidence" value="ECO:0007669"/>
    <property type="project" value="InterPro"/>
</dbReference>
<organism evidence="5 6">
    <name type="scientific">Cladonia borealis</name>
    <dbReference type="NCBI Taxonomy" id="184061"/>
    <lineage>
        <taxon>Eukaryota</taxon>
        <taxon>Fungi</taxon>
        <taxon>Dikarya</taxon>
        <taxon>Ascomycota</taxon>
        <taxon>Pezizomycotina</taxon>
        <taxon>Lecanoromycetes</taxon>
        <taxon>OSLEUM clade</taxon>
        <taxon>Lecanoromycetidae</taxon>
        <taxon>Lecanorales</taxon>
        <taxon>Lecanorineae</taxon>
        <taxon>Cladoniaceae</taxon>
        <taxon>Cladonia</taxon>
    </lineage>
</organism>
<evidence type="ECO:0000313" key="5">
    <source>
        <dbReference type="EMBL" id="KAK0515483.1"/>
    </source>
</evidence>
<dbReference type="GO" id="GO:0006508">
    <property type="term" value="P:proteolysis"/>
    <property type="evidence" value="ECO:0007669"/>
    <property type="project" value="InterPro"/>
</dbReference>
<keyword evidence="3" id="KW-1133">Transmembrane helix</keyword>
<protein>
    <recommendedName>
        <fullName evidence="4">Peptidase A1 domain-containing protein</fullName>
    </recommendedName>
</protein>
<proteinExistence type="inferred from homology"/>
<dbReference type="GO" id="GO:0000324">
    <property type="term" value="C:fungal-type vacuole"/>
    <property type="evidence" value="ECO:0007669"/>
    <property type="project" value="TreeGrafter"/>
</dbReference>
<feature type="region of interest" description="Disordered" evidence="2">
    <location>
        <begin position="479"/>
        <end position="499"/>
    </location>
</feature>
<dbReference type="PANTHER" id="PTHR47966">
    <property type="entry name" value="BETA-SITE APP-CLEAVING ENZYME, ISOFORM A-RELATED"/>
    <property type="match status" value="1"/>
</dbReference>
<feature type="region of interest" description="Disordered" evidence="2">
    <location>
        <begin position="404"/>
        <end position="438"/>
    </location>
</feature>
<reference evidence="5" key="1">
    <citation type="submission" date="2023-03" db="EMBL/GenBank/DDBJ databases">
        <title>Complete genome of Cladonia borealis.</title>
        <authorList>
            <person name="Park H."/>
        </authorList>
    </citation>
    <scope>NUCLEOTIDE SEQUENCE</scope>
    <source>
        <strain evidence="5">ANT050790</strain>
    </source>
</reference>
<keyword evidence="3" id="KW-0472">Membrane</keyword>
<evidence type="ECO:0000313" key="6">
    <source>
        <dbReference type="Proteomes" id="UP001166286"/>
    </source>
</evidence>
<feature type="domain" description="Peptidase A1" evidence="4">
    <location>
        <begin position="36"/>
        <end position="385"/>
    </location>
</feature>
<dbReference type="Pfam" id="PF00026">
    <property type="entry name" value="Asp"/>
    <property type="match status" value="1"/>
</dbReference>
<dbReference type="InterPro" id="IPR033121">
    <property type="entry name" value="PEPTIDASE_A1"/>
</dbReference>
<dbReference type="SUPFAM" id="SSF50630">
    <property type="entry name" value="Acid proteases"/>
    <property type="match status" value="1"/>
</dbReference>
<dbReference type="PANTHER" id="PTHR47966:SF51">
    <property type="entry name" value="BETA-SITE APP-CLEAVING ENZYME, ISOFORM A-RELATED"/>
    <property type="match status" value="1"/>
</dbReference>
<dbReference type="Gene3D" id="2.40.70.10">
    <property type="entry name" value="Acid Proteases"/>
    <property type="match status" value="2"/>
</dbReference>
<name>A0AA39R8X4_9LECA</name>
<evidence type="ECO:0000256" key="2">
    <source>
        <dbReference type="SAM" id="MobiDB-lite"/>
    </source>
</evidence>
<dbReference type="InterPro" id="IPR021109">
    <property type="entry name" value="Peptidase_aspartic_dom_sf"/>
</dbReference>